<dbReference type="AlphaFoldDB" id="A0A7J6VEF5"/>
<evidence type="ECO:0000259" key="2">
    <source>
        <dbReference type="PROSITE" id="PS50076"/>
    </source>
</evidence>
<evidence type="ECO:0000256" key="1">
    <source>
        <dbReference type="SAM" id="Coils"/>
    </source>
</evidence>
<feature type="coiled-coil region" evidence="1">
    <location>
        <begin position="117"/>
        <end position="144"/>
    </location>
</feature>
<dbReference type="InterPro" id="IPR026894">
    <property type="entry name" value="DnaJ_X"/>
</dbReference>
<evidence type="ECO:0000313" key="3">
    <source>
        <dbReference type="EMBL" id="KAF5183476.1"/>
    </source>
</evidence>
<dbReference type="PROSITE" id="PS00636">
    <property type="entry name" value="DNAJ_1"/>
    <property type="match status" value="1"/>
</dbReference>
<sequence length="175" mass="19556">MVKETEYYDILGVSVTATPSEIKKAYYVKARVVHPDKNPGDPNAAKNFQVLGEAYQVLSDPSKREAYDQHGKSGVTQDSMLDPAALFGMLFGSEFFEDYVGQLSLASMASIDVEQGSETSQAGLQKVQNKMKELQKEREAKLTTHLKDRLQPFVEGRTDEFVQWANSEARRLSEA</sequence>
<gene>
    <name evidence="3" type="ORF">FRX31_026941</name>
</gene>
<dbReference type="EMBL" id="JABWDY010033350">
    <property type="protein sequence ID" value="KAF5183476.1"/>
    <property type="molecule type" value="Genomic_DNA"/>
</dbReference>
<dbReference type="InterPro" id="IPR036869">
    <property type="entry name" value="J_dom_sf"/>
</dbReference>
<dbReference type="Pfam" id="PF14308">
    <property type="entry name" value="DnaJ-X"/>
    <property type="match status" value="1"/>
</dbReference>
<dbReference type="OrthoDB" id="10250354at2759"/>
<dbReference type="InterPro" id="IPR001623">
    <property type="entry name" value="DnaJ_domain"/>
</dbReference>
<keyword evidence="4" id="KW-1185">Reference proteome</keyword>
<keyword evidence="1" id="KW-0175">Coiled coil</keyword>
<comment type="caution">
    <text evidence="3">The sequence shown here is derived from an EMBL/GenBank/DDBJ whole genome shotgun (WGS) entry which is preliminary data.</text>
</comment>
<dbReference type="PANTHER" id="PTHR44094:SF8">
    <property type="entry name" value="DNAJ HEAT SHOCK N-TERMINAL DOMAIN-CONTAINING PROTEIN-RELATED"/>
    <property type="match status" value="1"/>
</dbReference>
<dbReference type="PANTHER" id="PTHR44094">
    <property type="entry name" value="DNAJ HEAT SHOCK N-TERMINAL DOMAIN-CONTAINING PROTEIN"/>
    <property type="match status" value="1"/>
</dbReference>
<accession>A0A7J6VEF5</accession>
<name>A0A7J6VEF5_THATH</name>
<organism evidence="3 4">
    <name type="scientific">Thalictrum thalictroides</name>
    <name type="common">Rue-anemone</name>
    <name type="synonym">Anemone thalictroides</name>
    <dbReference type="NCBI Taxonomy" id="46969"/>
    <lineage>
        <taxon>Eukaryota</taxon>
        <taxon>Viridiplantae</taxon>
        <taxon>Streptophyta</taxon>
        <taxon>Embryophyta</taxon>
        <taxon>Tracheophyta</taxon>
        <taxon>Spermatophyta</taxon>
        <taxon>Magnoliopsida</taxon>
        <taxon>Ranunculales</taxon>
        <taxon>Ranunculaceae</taxon>
        <taxon>Thalictroideae</taxon>
        <taxon>Thalictrum</taxon>
    </lineage>
</organism>
<feature type="non-terminal residue" evidence="3">
    <location>
        <position position="1"/>
    </location>
</feature>
<dbReference type="PROSITE" id="PS50076">
    <property type="entry name" value="DNAJ_2"/>
    <property type="match status" value="1"/>
</dbReference>
<feature type="domain" description="J" evidence="2">
    <location>
        <begin position="6"/>
        <end position="71"/>
    </location>
</feature>
<dbReference type="InterPro" id="IPR052423">
    <property type="entry name" value="EMIR"/>
</dbReference>
<dbReference type="Gene3D" id="1.10.287.110">
    <property type="entry name" value="DnaJ domain"/>
    <property type="match status" value="1"/>
</dbReference>
<dbReference type="Proteomes" id="UP000554482">
    <property type="component" value="Unassembled WGS sequence"/>
</dbReference>
<dbReference type="Pfam" id="PF00226">
    <property type="entry name" value="DnaJ"/>
    <property type="match status" value="1"/>
</dbReference>
<protein>
    <submittedName>
        <fullName evidence="3">Chaperone protein dnaj</fullName>
    </submittedName>
</protein>
<evidence type="ECO:0000313" key="4">
    <source>
        <dbReference type="Proteomes" id="UP000554482"/>
    </source>
</evidence>
<dbReference type="SUPFAM" id="SSF46565">
    <property type="entry name" value="Chaperone J-domain"/>
    <property type="match status" value="1"/>
</dbReference>
<dbReference type="CDD" id="cd06257">
    <property type="entry name" value="DnaJ"/>
    <property type="match status" value="1"/>
</dbReference>
<reference evidence="3 4" key="1">
    <citation type="submission" date="2020-06" db="EMBL/GenBank/DDBJ databases">
        <title>Transcriptomic and genomic resources for Thalictrum thalictroides and T. hernandezii: Facilitating candidate gene discovery in an emerging model plant lineage.</title>
        <authorList>
            <person name="Arias T."/>
            <person name="Riano-Pachon D.M."/>
            <person name="Di Stilio V.S."/>
        </authorList>
    </citation>
    <scope>NUCLEOTIDE SEQUENCE [LARGE SCALE GENOMIC DNA]</scope>
    <source>
        <strain evidence="4">cv. WT478/WT964</strain>
        <tissue evidence="3">Leaves</tissue>
    </source>
</reference>
<dbReference type="FunFam" id="1.10.287.110:FF:000086">
    <property type="entry name" value="Chaperone protein dnaJ 10"/>
    <property type="match status" value="1"/>
</dbReference>
<dbReference type="InterPro" id="IPR018253">
    <property type="entry name" value="DnaJ_domain_CS"/>
</dbReference>
<dbReference type="PRINTS" id="PR00625">
    <property type="entry name" value="JDOMAIN"/>
</dbReference>
<proteinExistence type="predicted"/>
<dbReference type="SMART" id="SM00271">
    <property type="entry name" value="DnaJ"/>
    <property type="match status" value="1"/>
</dbReference>